<protein>
    <submittedName>
        <fullName evidence="1">Uncharacterized protein</fullName>
    </submittedName>
</protein>
<evidence type="ECO:0000313" key="2">
    <source>
        <dbReference type="Proteomes" id="UP000683246"/>
    </source>
</evidence>
<evidence type="ECO:0000313" key="1">
    <source>
        <dbReference type="EMBL" id="QUI22470.1"/>
    </source>
</evidence>
<dbReference type="KEGG" id="vpy:HZI73_09215"/>
<dbReference type="Proteomes" id="UP000683246">
    <property type="component" value="Chromosome"/>
</dbReference>
<dbReference type="PROSITE" id="PS51257">
    <property type="entry name" value="PROKAR_LIPOPROTEIN"/>
    <property type="match status" value="1"/>
</dbReference>
<name>A0A8J8MIV0_9FIRM</name>
<sequence>MIKKTIIALMVGIGLGVTGCAQKELPEKESQAATTLHVGIEQDVFDLPYTITEVRKDLDGDGKDEMMQVVLTEGKDLGDNRYEGKCALRMIDDRGQVLQELSMDDYKILMFPKNFEIVFKDYNQDGILDFNIGYENVKDKHAYYYKFYTLMDNGQLSEMKFMNYYWIKSCYTGNSYAFPVVDDQLVSYYKIDDMYYYESYKWEKEGYYGEGKQLVSHLDYKDLDKSVIRQHLDTMEQELQLGMTRKQLIDATSESMTWLLEHQEQVDVYAFNHGLTEKDRAYRSQLLTLDSEMDDLNERFISEGIYDFKSLTREELQTKIKGIVKDEIEEYPYMSYEDYPWHVDEEDYRLAVGHCGLSKFMLLYDHQGQFVSGHTWSDNVGLPPQAVYRKKQNAFSVTPIHYGRGTGISLFGGRWFELYKGNLIPMMDYLTNGHEVPPPHISYAHVYRILNEVYSEETGDYQVTYYAGINISEEELKIGTKVTVYYKWLEDRQQFDMKKNIHDVLYEDIFYEGIEDDILSDSYKHIKSMVNSGDEFTNQNMIPLLAACGQSNKRDSILKTLRMWCLEQEDQEYYIKLIQIIDNTLKRS</sequence>
<dbReference type="RefSeq" id="WP_212697957.1">
    <property type="nucleotide sequence ID" value="NZ_CP058649.1"/>
</dbReference>
<keyword evidence="2" id="KW-1185">Reference proteome</keyword>
<gene>
    <name evidence="1" type="ORF">HZI73_09215</name>
</gene>
<reference evidence="1" key="1">
    <citation type="submission" date="2020-07" db="EMBL/GenBank/DDBJ databases">
        <title>Vallitalea pronyensis genome.</title>
        <authorList>
            <person name="Postec A."/>
        </authorList>
    </citation>
    <scope>NUCLEOTIDE SEQUENCE</scope>
    <source>
        <strain evidence="1">FatNI3</strain>
    </source>
</reference>
<dbReference type="AlphaFoldDB" id="A0A8J8MIV0"/>
<accession>A0A8J8MIV0</accession>
<dbReference type="EMBL" id="CP058649">
    <property type="protein sequence ID" value="QUI22470.1"/>
    <property type="molecule type" value="Genomic_DNA"/>
</dbReference>
<organism evidence="1 2">
    <name type="scientific">Vallitalea pronyensis</name>
    <dbReference type="NCBI Taxonomy" id="1348613"/>
    <lineage>
        <taxon>Bacteria</taxon>
        <taxon>Bacillati</taxon>
        <taxon>Bacillota</taxon>
        <taxon>Clostridia</taxon>
        <taxon>Lachnospirales</taxon>
        <taxon>Vallitaleaceae</taxon>
        <taxon>Vallitalea</taxon>
    </lineage>
</organism>
<proteinExistence type="predicted"/>